<dbReference type="Proteomes" id="UP000615446">
    <property type="component" value="Unassembled WGS sequence"/>
</dbReference>
<comment type="caution">
    <text evidence="1">The sequence shown here is derived from an EMBL/GenBank/DDBJ whole genome shotgun (WGS) entry which is preliminary data.</text>
</comment>
<proteinExistence type="predicted"/>
<organism evidence="1 2">
    <name type="scientific">Rhizophagus clarus</name>
    <dbReference type="NCBI Taxonomy" id="94130"/>
    <lineage>
        <taxon>Eukaryota</taxon>
        <taxon>Fungi</taxon>
        <taxon>Fungi incertae sedis</taxon>
        <taxon>Mucoromycota</taxon>
        <taxon>Glomeromycotina</taxon>
        <taxon>Glomeromycetes</taxon>
        <taxon>Glomerales</taxon>
        <taxon>Glomeraceae</taxon>
        <taxon>Rhizophagus</taxon>
    </lineage>
</organism>
<dbReference type="EMBL" id="BLAL01000047">
    <property type="protein sequence ID" value="GES80102.1"/>
    <property type="molecule type" value="Genomic_DNA"/>
</dbReference>
<evidence type="ECO:0000313" key="1">
    <source>
        <dbReference type="EMBL" id="GES80102.1"/>
    </source>
</evidence>
<protein>
    <submittedName>
        <fullName evidence="1">Uncharacterized protein</fullName>
    </submittedName>
</protein>
<reference evidence="1" key="1">
    <citation type="submission" date="2019-10" db="EMBL/GenBank/DDBJ databases">
        <title>Conservation and host-specific expression of non-tandemly repeated heterogenous ribosome RNA gene in arbuscular mycorrhizal fungi.</title>
        <authorList>
            <person name="Maeda T."/>
            <person name="Kobayashi Y."/>
            <person name="Nakagawa T."/>
            <person name="Ezawa T."/>
            <person name="Yamaguchi K."/>
            <person name="Bino T."/>
            <person name="Nishimoto Y."/>
            <person name="Shigenobu S."/>
            <person name="Kawaguchi M."/>
        </authorList>
    </citation>
    <scope>NUCLEOTIDE SEQUENCE</scope>
    <source>
        <strain evidence="1">HR1</strain>
    </source>
</reference>
<accession>A0A8H3L778</accession>
<evidence type="ECO:0000313" key="2">
    <source>
        <dbReference type="Proteomes" id="UP000615446"/>
    </source>
</evidence>
<dbReference type="AlphaFoldDB" id="A0A8H3L778"/>
<name>A0A8H3L778_9GLOM</name>
<sequence>MIGIFNNEVKLVESDAIVGFFEKIEKRQLQKNKACNTYVTYGGNLERNKPPVSDRAIPSKHACEMMFRKKELKMDTQANLISFKPFLYNCILFYNCSEEIYNRLDIGLRSGGLPEPYPEMRLSRSLCILESFYVLFTGFADYVEYYLQTQKYLSQNNVSTRMKM</sequence>
<gene>
    <name evidence="1" type="ORF">RCL2_000739800</name>
</gene>